<evidence type="ECO:0000256" key="6">
    <source>
        <dbReference type="ARBA" id="ARBA00023004"/>
    </source>
</evidence>
<dbReference type="GO" id="GO:0005506">
    <property type="term" value="F:iron ion binding"/>
    <property type="evidence" value="ECO:0007669"/>
    <property type="project" value="InterPro"/>
</dbReference>
<reference evidence="9" key="1">
    <citation type="submission" date="2010-05" db="EMBL/GenBank/DDBJ databases">
        <title>The Genome Sequence of Magnaporthe poae strain ATCC 64411.</title>
        <authorList>
            <consortium name="The Broad Institute Genome Sequencing Platform"/>
            <consortium name="Broad Institute Genome Sequencing Center for Infectious Disease"/>
            <person name="Ma L.-J."/>
            <person name="Dead R."/>
            <person name="Young S."/>
            <person name="Zeng Q."/>
            <person name="Koehrsen M."/>
            <person name="Alvarado L."/>
            <person name="Berlin A."/>
            <person name="Chapman S.B."/>
            <person name="Chen Z."/>
            <person name="Freedman E."/>
            <person name="Gellesch M."/>
            <person name="Goldberg J."/>
            <person name="Griggs A."/>
            <person name="Gujja S."/>
            <person name="Heilman E.R."/>
            <person name="Heiman D."/>
            <person name="Hepburn T."/>
            <person name="Howarth C."/>
            <person name="Jen D."/>
            <person name="Larson L."/>
            <person name="Mehta T."/>
            <person name="Neiman D."/>
            <person name="Pearson M."/>
            <person name="Roberts A."/>
            <person name="Saif S."/>
            <person name="Shea T."/>
            <person name="Shenoy N."/>
            <person name="Sisk P."/>
            <person name="Stolte C."/>
            <person name="Sykes S."/>
            <person name="Walk T."/>
            <person name="White J."/>
            <person name="Yandava C."/>
            <person name="Haas B."/>
            <person name="Nusbaum C."/>
            <person name="Birren B."/>
        </authorList>
    </citation>
    <scope>NUCLEOTIDE SEQUENCE</scope>
    <source>
        <strain evidence="9">ATCC 64411</strain>
    </source>
</reference>
<dbReference type="InterPro" id="IPR001128">
    <property type="entry name" value="Cyt_P450"/>
</dbReference>
<keyword evidence="8" id="KW-0812">Transmembrane</keyword>
<keyword evidence="7" id="KW-0503">Monooxygenase</keyword>
<dbReference type="EMBL" id="GL876979">
    <property type="protein sequence ID" value="KLU92229.1"/>
    <property type="molecule type" value="Genomic_DNA"/>
</dbReference>
<accession>A0A0H2UF94</accession>
<dbReference type="GO" id="GO:0004497">
    <property type="term" value="F:monooxygenase activity"/>
    <property type="evidence" value="ECO:0007669"/>
    <property type="project" value="UniProtKB-KW"/>
</dbReference>
<keyword evidence="5" id="KW-0560">Oxidoreductase</keyword>
<dbReference type="GO" id="GO:0020037">
    <property type="term" value="F:heme binding"/>
    <property type="evidence" value="ECO:0007669"/>
    <property type="project" value="InterPro"/>
</dbReference>
<keyword evidence="8" id="KW-1133">Transmembrane helix</keyword>
<keyword evidence="3" id="KW-0349">Heme</keyword>
<evidence type="ECO:0000256" key="2">
    <source>
        <dbReference type="ARBA" id="ARBA00010617"/>
    </source>
</evidence>
<dbReference type="AlphaFoldDB" id="A0A0H2UF94"/>
<evidence type="ECO:0000313" key="9">
    <source>
        <dbReference type="EMBL" id="KLU92229.1"/>
    </source>
</evidence>
<dbReference type="InterPro" id="IPR047146">
    <property type="entry name" value="Cyt_P450_E_CYP52_fungi"/>
</dbReference>
<dbReference type="VEuPathDB" id="FungiDB:MAPG_11175"/>
<dbReference type="Pfam" id="PF00067">
    <property type="entry name" value="p450"/>
    <property type="match status" value="1"/>
</dbReference>
<dbReference type="PANTHER" id="PTHR24287">
    <property type="entry name" value="P450, PUTATIVE (EUROFUNG)-RELATED"/>
    <property type="match status" value="1"/>
</dbReference>
<evidence type="ECO:0000256" key="3">
    <source>
        <dbReference type="ARBA" id="ARBA00022617"/>
    </source>
</evidence>
<sequence length="259" mass="28999">MPRCLDINPGTHTATKVLPLLPAAFRGQSPCPSLPHCDNLIPIPILETTSEIMHSIYIFVLASLSVIYIRHWLSRKATSKSLQKLAAEHGCAPAPYLEGNHCPWGLDRLRQWIQADSRHRLLQLILFHMRQSGWTIQQRFMNKTVFVTVDPANLEAMLSSKASDYSVSPRHQVAAPLFGDGVFTLEGEAWRRSRSMIRPHLAHSHYEDLSLMQQPVDDLLAAMARRSADGDTKISVVDLQPLFFGLTLDVTTSLLLGES</sequence>
<dbReference type="OrthoDB" id="1470350at2759"/>
<evidence type="ECO:0000256" key="1">
    <source>
        <dbReference type="ARBA" id="ARBA00001971"/>
    </source>
</evidence>
<dbReference type="PANTHER" id="PTHR24287:SF1">
    <property type="entry name" value="P450, PUTATIVE (EUROFUNG)-RELATED"/>
    <property type="match status" value="1"/>
</dbReference>
<evidence type="ECO:0000256" key="8">
    <source>
        <dbReference type="SAM" id="Phobius"/>
    </source>
</evidence>
<keyword evidence="8" id="KW-0472">Membrane</keyword>
<feature type="non-terminal residue" evidence="9">
    <location>
        <position position="259"/>
    </location>
</feature>
<dbReference type="SUPFAM" id="SSF48264">
    <property type="entry name" value="Cytochrome P450"/>
    <property type="match status" value="1"/>
</dbReference>
<evidence type="ECO:0000256" key="7">
    <source>
        <dbReference type="ARBA" id="ARBA00023033"/>
    </source>
</evidence>
<dbReference type="InterPro" id="IPR036396">
    <property type="entry name" value="Cyt_P450_sf"/>
</dbReference>
<gene>
    <name evidence="9" type="ORF">MAPG_11175</name>
</gene>
<dbReference type="Gene3D" id="1.10.630.10">
    <property type="entry name" value="Cytochrome P450"/>
    <property type="match status" value="1"/>
</dbReference>
<evidence type="ECO:0008006" key="10">
    <source>
        <dbReference type="Google" id="ProtNLM"/>
    </source>
</evidence>
<reference evidence="9" key="2">
    <citation type="submission" date="2011-03" db="EMBL/GenBank/DDBJ databases">
        <title>Annotation of Magnaporthe poae ATCC 64411.</title>
        <authorList>
            <person name="Ma L.-J."/>
            <person name="Dead R."/>
            <person name="Young S.K."/>
            <person name="Zeng Q."/>
            <person name="Gargeya S."/>
            <person name="Fitzgerald M."/>
            <person name="Haas B."/>
            <person name="Abouelleil A."/>
            <person name="Alvarado L."/>
            <person name="Arachchi H.M."/>
            <person name="Berlin A."/>
            <person name="Brown A."/>
            <person name="Chapman S.B."/>
            <person name="Chen Z."/>
            <person name="Dunbar C."/>
            <person name="Freedman E."/>
            <person name="Gearin G."/>
            <person name="Gellesch M."/>
            <person name="Goldberg J."/>
            <person name="Griggs A."/>
            <person name="Gujja S."/>
            <person name="Heiman D."/>
            <person name="Howarth C."/>
            <person name="Larson L."/>
            <person name="Lui A."/>
            <person name="MacDonald P.J.P."/>
            <person name="Mehta T."/>
            <person name="Montmayeur A."/>
            <person name="Murphy C."/>
            <person name="Neiman D."/>
            <person name="Pearson M."/>
            <person name="Priest M."/>
            <person name="Roberts A."/>
            <person name="Saif S."/>
            <person name="Shea T."/>
            <person name="Shenoy N."/>
            <person name="Sisk P."/>
            <person name="Stolte C."/>
            <person name="Sykes S."/>
            <person name="Yandava C."/>
            <person name="Wortman J."/>
            <person name="Nusbaum C."/>
            <person name="Birren B."/>
        </authorList>
    </citation>
    <scope>NUCLEOTIDE SEQUENCE</scope>
    <source>
        <strain evidence="9">ATCC 64411</strain>
    </source>
</reference>
<evidence type="ECO:0000256" key="4">
    <source>
        <dbReference type="ARBA" id="ARBA00022723"/>
    </source>
</evidence>
<keyword evidence="6" id="KW-0408">Iron</keyword>
<feature type="transmembrane region" description="Helical" evidence="8">
    <location>
        <begin position="52"/>
        <end position="73"/>
    </location>
</feature>
<protein>
    <recommendedName>
        <fullName evidence="10">Cytochrome P450</fullName>
    </recommendedName>
</protein>
<evidence type="ECO:0000256" key="5">
    <source>
        <dbReference type="ARBA" id="ARBA00023002"/>
    </source>
</evidence>
<comment type="similarity">
    <text evidence="2">Belongs to the cytochrome P450 family.</text>
</comment>
<comment type="cofactor">
    <cofactor evidence="1">
        <name>heme</name>
        <dbReference type="ChEBI" id="CHEBI:30413"/>
    </cofactor>
</comment>
<keyword evidence="4" id="KW-0479">Metal-binding</keyword>
<name>A0A0H2UF94_MAGP6</name>
<organism evidence="9">
    <name type="scientific">Magnaporthiopsis poae (strain ATCC 64411 / 73-15)</name>
    <name type="common">Kentucky bluegrass fungus</name>
    <name type="synonym">Magnaporthe poae</name>
    <dbReference type="NCBI Taxonomy" id="644358"/>
    <lineage>
        <taxon>Eukaryota</taxon>
        <taxon>Fungi</taxon>
        <taxon>Dikarya</taxon>
        <taxon>Ascomycota</taxon>
        <taxon>Pezizomycotina</taxon>
        <taxon>Sordariomycetes</taxon>
        <taxon>Sordariomycetidae</taxon>
        <taxon>Magnaporthales</taxon>
        <taxon>Magnaporthaceae</taxon>
        <taxon>Magnaporthiopsis</taxon>
    </lineage>
</organism>
<dbReference type="GO" id="GO:0016705">
    <property type="term" value="F:oxidoreductase activity, acting on paired donors, with incorporation or reduction of molecular oxygen"/>
    <property type="evidence" value="ECO:0007669"/>
    <property type="project" value="InterPro"/>
</dbReference>
<proteinExistence type="inferred from homology"/>